<keyword evidence="9" id="KW-0067">ATP-binding</keyword>
<feature type="compositionally biased region" description="Polar residues" evidence="13">
    <location>
        <begin position="383"/>
        <end position="394"/>
    </location>
</feature>
<dbReference type="PANTHER" id="PTHR24346">
    <property type="entry name" value="MAP/MICROTUBULE AFFINITY-REGULATING KINASE"/>
    <property type="match status" value="1"/>
</dbReference>
<feature type="region of interest" description="Disordered" evidence="13">
    <location>
        <begin position="1076"/>
        <end position="1097"/>
    </location>
</feature>
<evidence type="ECO:0000256" key="9">
    <source>
        <dbReference type="ARBA" id="ARBA00022840"/>
    </source>
</evidence>
<dbReference type="GO" id="GO:0005524">
    <property type="term" value="F:ATP binding"/>
    <property type="evidence" value="ECO:0007669"/>
    <property type="project" value="UniProtKB-KW"/>
</dbReference>
<dbReference type="SMART" id="SM00220">
    <property type="entry name" value="S_TKc"/>
    <property type="match status" value="1"/>
</dbReference>
<dbReference type="GO" id="GO:0045719">
    <property type="term" value="P:negative regulation of glycogen biosynthetic process"/>
    <property type="evidence" value="ECO:0007669"/>
    <property type="project" value="EnsemblFungi"/>
</dbReference>
<keyword evidence="16" id="KW-1185">Reference proteome</keyword>
<keyword evidence="10" id="KW-0810">Translation regulation</keyword>
<feature type="region of interest" description="Disordered" evidence="13">
    <location>
        <begin position="180"/>
        <end position="215"/>
    </location>
</feature>
<evidence type="ECO:0000256" key="6">
    <source>
        <dbReference type="ARBA" id="ARBA00022679"/>
    </source>
</evidence>
<organism evidence="15 16">
    <name type="scientific">Naumovozyma castellii</name>
    <name type="common">Yeast</name>
    <name type="synonym">Saccharomyces castellii</name>
    <dbReference type="NCBI Taxonomy" id="27288"/>
    <lineage>
        <taxon>Eukaryota</taxon>
        <taxon>Fungi</taxon>
        <taxon>Dikarya</taxon>
        <taxon>Ascomycota</taxon>
        <taxon>Saccharomycotina</taxon>
        <taxon>Saccharomycetes</taxon>
        <taxon>Saccharomycetales</taxon>
        <taxon>Saccharomycetaceae</taxon>
        <taxon>Naumovozyma</taxon>
    </lineage>
</organism>
<keyword evidence="3" id="KW-0963">Cytoplasm</keyword>
<dbReference type="STRING" id="1064592.G0VGM1"/>
<keyword evidence="4" id="KW-0723">Serine/threonine-protein kinase</keyword>
<evidence type="ECO:0000256" key="2">
    <source>
        <dbReference type="ARBA" id="ARBA00012513"/>
    </source>
</evidence>
<dbReference type="GO" id="GO:0005829">
    <property type="term" value="C:cytosol"/>
    <property type="evidence" value="ECO:0007669"/>
    <property type="project" value="TreeGrafter"/>
</dbReference>
<feature type="compositionally biased region" description="Low complexity" evidence="13">
    <location>
        <begin position="30"/>
        <end position="49"/>
    </location>
</feature>
<evidence type="ECO:0000256" key="3">
    <source>
        <dbReference type="ARBA" id="ARBA00022490"/>
    </source>
</evidence>
<feature type="compositionally biased region" description="Low complexity" evidence="13">
    <location>
        <begin position="198"/>
        <end position="215"/>
    </location>
</feature>
<gene>
    <name evidence="15" type="primary">NCAS0F01580</name>
    <name evidence="15" type="ordered locus">NCAS_0F01580</name>
</gene>
<feature type="region of interest" description="Disordered" evidence="13">
    <location>
        <begin position="693"/>
        <end position="720"/>
    </location>
</feature>
<sequence length="1382" mass="153929">MPYIGASNLSTNSFINLKEKHSIKNRISETGSHSNANSNSGSVSIASTTDTLGSPNLKQITNMDNYPTSDFSTSDVSTPLKHSLSNSSSTMFHKPPVPPAASSSPLPPAPLDEIRALSLDSTSSTSIDIDSKELFNIPNESTHSYSYNPLSPNSLAVRLSILKRTLEIIIGNPAMLREPDEDLTSMPTNNSSVKHSRTNTSSLHKNTSNNNNYNNDKILERTQSLSNNLFLNNPYFHGRSERSNSVSTEKLRGRNDSMASNNSIVNTLTAPTAALNAFVSNTTPSLQQQETKPSLIPPHVTKVRSSIRRANSLAFLPTSWNNYDTSMRRISNSHRENSTSNLPATLNFRHPFATNNETTLNSVDNEFDEENETENLSPAGGASISSQGGKTNSIPFMDPDLSDSVELINTQRSNLIALLDLLNETLENNASPTSPRASDLHMISLLNINKIILNGNESGDSYSSKADQRSQALKKTLLDSLAEPFYERTIVEESLIESEEATREEVDDFVGSDDAVALGDMRPQQDYGRILRTFTSTKNSAPQAIFTCTLTNPWKFKAANDLACLLFGISKNALKALTLLDLIHTDSRPFVLHKILSTEGQELVFAGEIIGIIQPGANSNSSGLIWASFWAKRKNGLLVCVFERVPCDYVDVLLNSSDFSVENIVKKSGLLDETDLKNTNSTQTINHNETHPKFELGVFDDKDEDDDDSEDEDSIAPKQKEATKTVKFANDVRDLGQISQSLKQLIEDVCDGKLTSPDDDLLPLSLRVSNHINQKRYFTLNHLSSNIPCAVSSSILENELKLKIHSLPYEAGLFIVDSHTLQLISFNKSISKNMFGHHFSELVGKSITEIIPSFAKLMDYLKKKFPHLDVNTSRNQGLVLTEHFFRKMQAEMLGDPSSFYTSVGIDGRHQDGRTIKVDFQLRVMNANVILVWITHSREVALADYSTTPSQLQMLKEKDLSVFGSTSSSNISSKKSSGKYSIGSIDDRTSLSVNTSHDSKSRLEVTTNRTMSDIGSVDDEDEIDDTGSEIMVEDPETKHKLELAKIYSRNKSQFVKGNFKVDEYLIKSKCFSETGSTTTLEEDVPSDTSSPPNEVTAEPQTTFLRKPAKKIGSEKHIKKFSDFLILQKMGEGAYGKVNMCIHKVKKYIVVIKMIFKERILVDTWVRDRQLGTIPSEIQIMATLNKKPHDNILSLLDFFEDDDYYYIETPVHGETGCIDLFDLIEFKTNMTEFEAKLIFKQIVSGIKHLHDQGIVHRDIKDENVIVDSKGCVKIIDFGSAAYVKSGPFDVFVGTIDYAAPEVLSGEPYEGKPQDIWAIGILLYTIVFKENPFYNIDEILEGELKFNNSNDISEDCIELIKKILIRSVPKRPLIEEIFNDKWLIL</sequence>
<accession>G0VGM1</accession>
<feature type="region of interest" description="Disordered" evidence="13">
    <location>
        <begin position="236"/>
        <end position="258"/>
    </location>
</feature>
<dbReference type="FunFam" id="3.30.200.20:FF:000314">
    <property type="entry name" value="Serine/threonine protein kinase"/>
    <property type="match status" value="1"/>
</dbReference>
<dbReference type="FunCoup" id="G0VGM1">
    <property type="interactions" value="473"/>
</dbReference>
<dbReference type="RefSeq" id="XP_003676997.1">
    <property type="nucleotide sequence ID" value="XM_003676949.1"/>
</dbReference>
<dbReference type="PROSITE" id="PS00108">
    <property type="entry name" value="PROTEIN_KINASE_ST"/>
    <property type="match status" value="1"/>
</dbReference>
<dbReference type="GO" id="GO:0005634">
    <property type="term" value="C:nucleus"/>
    <property type="evidence" value="ECO:0007669"/>
    <property type="project" value="TreeGrafter"/>
</dbReference>
<evidence type="ECO:0000256" key="11">
    <source>
        <dbReference type="ARBA" id="ARBA00047899"/>
    </source>
</evidence>
<evidence type="ECO:0000313" key="15">
    <source>
        <dbReference type="EMBL" id="CCC70642.1"/>
    </source>
</evidence>
<reference key="2">
    <citation type="submission" date="2011-08" db="EMBL/GenBank/DDBJ databases">
        <title>Genome sequence of Naumovozyma castellii.</title>
        <authorList>
            <person name="Gordon J.L."/>
            <person name="Armisen D."/>
            <person name="Proux-Wera E."/>
            <person name="OhEigeartaigh S.S."/>
            <person name="Byrne K.P."/>
            <person name="Wolfe K.H."/>
        </authorList>
    </citation>
    <scope>NUCLEOTIDE SEQUENCE</scope>
    <source>
        <strain>Type strain:CBS 4309</strain>
    </source>
</reference>
<evidence type="ECO:0000259" key="14">
    <source>
        <dbReference type="PROSITE" id="PS50011"/>
    </source>
</evidence>
<dbReference type="Proteomes" id="UP000001640">
    <property type="component" value="Chromosome 6"/>
</dbReference>
<dbReference type="FunFam" id="1.10.510.10:FF:000320">
    <property type="entry name" value="Serine/threonine protein kinase"/>
    <property type="match status" value="1"/>
</dbReference>
<dbReference type="InParanoid" id="G0VGM1"/>
<dbReference type="EMBL" id="HE576757">
    <property type="protein sequence ID" value="CCC70642.1"/>
    <property type="molecule type" value="Genomic_DNA"/>
</dbReference>
<evidence type="ECO:0000313" key="16">
    <source>
        <dbReference type="Proteomes" id="UP000001640"/>
    </source>
</evidence>
<dbReference type="OMA" id="KFANEIH"/>
<proteinExistence type="predicted"/>
<dbReference type="Gene3D" id="3.30.200.20">
    <property type="entry name" value="Phosphorylase Kinase, domain 1"/>
    <property type="match status" value="1"/>
</dbReference>
<dbReference type="Gene3D" id="1.10.510.10">
    <property type="entry name" value="Transferase(Phosphotransferase) domain 1"/>
    <property type="match status" value="1"/>
</dbReference>
<dbReference type="CDD" id="cd00130">
    <property type="entry name" value="PAS"/>
    <property type="match status" value="1"/>
</dbReference>
<dbReference type="GO" id="GO:0060917">
    <property type="term" value="P:regulation of (1-&gt;6)-beta-D-glucan biosynthetic process"/>
    <property type="evidence" value="ECO:0007669"/>
    <property type="project" value="EnsemblFungi"/>
</dbReference>
<keyword evidence="5" id="KW-0597">Phosphoprotein</keyword>
<dbReference type="SMART" id="SM00091">
    <property type="entry name" value="PAS"/>
    <property type="match status" value="2"/>
</dbReference>
<dbReference type="OrthoDB" id="10252171at2759"/>
<evidence type="ECO:0000256" key="4">
    <source>
        <dbReference type="ARBA" id="ARBA00022527"/>
    </source>
</evidence>
<dbReference type="EC" id="2.7.11.1" evidence="2"/>
<dbReference type="InterPro" id="IPR011009">
    <property type="entry name" value="Kinase-like_dom_sf"/>
</dbReference>
<dbReference type="PANTHER" id="PTHR24346:SF51">
    <property type="entry name" value="PAS DOMAIN-CONTAINING SERINE_THREONINE-PROTEIN KINASE"/>
    <property type="match status" value="1"/>
</dbReference>
<evidence type="ECO:0000256" key="5">
    <source>
        <dbReference type="ARBA" id="ARBA00022553"/>
    </source>
</evidence>
<dbReference type="GO" id="GO:0006417">
    <property type="term" value="P:regulation of translation"/>
    <property type="evidence" value="ECO:0007669"/>
    <property type="project" value="UniProtKB-KW"/>
</dbReference>
<dbReference type="InterPro" id="IPR000719">
    <property type="entry name" value="Prot_kinase_dom"/>
</dbReference>
<comment type="subcellular location">
    <subcellularLocation>
        <location evidence="1">Cytoplasm</location>
    </subcellularLocation>
</comment>
<dbReference type="GeneID" id="96904290"/>
<feature type="region of interest" description="Disordered" evidence="13">
    <location>
        <begin position="29"/>
        <end position="111"/>
    </location>
</feature>
<keyword evidence="6" id="KW-0808">Transferase</keyword>
<dbReference type="GO" id="GO:0035556">
    <property type="term" value="P:intracellular signal transduction"/>
    <property type="evidence" value="ECO:0007669"/>
    <property type="project" value="TreeGrafter"/>
</dbReference>
<dbReference type="KEGG" id="ncs:NCAS_0F01580"/>
<name>G0VGM1_NAUCA</name>
<keyword evidence="8" id="KW-0418">Kinase</keyword>
<evidence type="ECO:0000256" key="7">
    <source>
        <dbReference type="ARBA" id="ARBA00022741"/>
    </source>
</evidence>
<dbReference type="CDD" id="cd14004">
    <property type="entry name" value="STKc_PASK"/>
    <property type="match status" value="1"/>
</dbReference>
<feature type="compositionally biased region" description="Polar residues" evidence="13">
    <location>
        <begin position="1085"/>
        <end position="1097"/>
    </location>
</feature>
<evidence type="ECO:0000256" key="10">
    <source>
        <dbReference type="ARBA" id="ARBA00022845"/>
    </source>
</evidence>
<evidence type="ECO:0000256" key="1">
    <source>
        <dbReference type="ARBA" id="ARBA00004496"/>
    </source>
</evidence>
<dbReference type="HOGENOM" id="CLU_004134_1_0_1"/>
<comment type="catalytic activity">
    <reaction evidence="12">
        <text>L-seryl-[protein] + ATP = O-phospho-L-seryl-[protein] + ADP + H(+)</text>
        <dbReference type="Rhea" id="RHEA:17989"/>
        <dbReference type="Rhea" id="RHEA-COMP:9863"/>
        <dbReference type="Rhea" id="RHEA-COMP:11604"/>
        <dbReference type="ChEBI" id="CHEBI:15378"/>
        <dbReference type="ChEBI" id="CHEBI:29999"/>
        <dbReference type="ChEBI" id="CHEBI:30616"/>
        <dbReference type="ChEBI" id="CHEBI:83421"/>
        <dbReference type="ChEBI" id="CHEBI:456216"/>
        <dbReference type="EC" id="2.7.11.1"/>
    </reaction>
</comment>
<feature type="compositionally biased region" description="Acidic residues" evidence="13">
    <location>
        <begin position="701"/>
        <end position="714"/>
    </location>
</feature>
<dbReference type="GO" id="GO:0004674">
    <property type="term" value="F:protein serine/threonine kinase activity"/>
    <property type="evidence" value="ECO:0007669"/>
    <property type="project" value="UniProtKB-KW"/>
</dbReference>
<comment type="catalytic activity">
    <reaction evidence="11">
        <text>L-threonyl-[protein] + ATP = O-phospho-L-threonyl-[protein] + ADP + H(+)</text>
        <dbReference type="Rhea" id="RHEA:46608"/>
        <dbReference type="Rhea" id="RHEA-COMP:11060"/>
        <dbReference type="Rhea" id="RHEA-COMP:11605"/>
        <dbReference type="ChEBI" id="CHEBI:15378"/>
        <dbReference type="ChEBI" id="CHEBI:30013"/>
        <dbReference type="ChEBI" id="CHEBI:30616"/>
        <dbReference type="ChEBI" id="CHEBI:61977"/>
        <dbReference type="ChEBI" id="CHEBI:456216"/>
        <dbReference type="EC" id="2.7.11.1"/>
    </reaction>
</comment>
<evidence type="ECO:0000256" key="8">
    <source>
        <dbReference type="ARBA" id="ARBA00022777"/>
    </source>
</evidence>
<evidence type="ECO:0000256" key="13">
    <source>
        <dbReference type="SAM" id="MobiDB-lite"/>
    </source>
</evidence>
<dbReference type="InterPro" id="IPR000014">
    <property type="entry name" value="PAS"/>
</dbReference>
<dbReference type="PROSITE" id="PS50011">
    <property type="entry name" value="PROTEIN_KINASE_DOM"/>
    <property type="match status" value="1"/>
</dbReference>
<protein>
    <recommendedName>
        <fullName evidence="2">non-specific serine/threonine protein kinase</fullName>
        <ecNumber evidence="2">2.7.11.1</ecNumber>
    </recommendedName>
</protein>
<evidence type="ECO:0000256" key="12">
    <source>
        <dbReference type="ARBA" id="ARBA00048679"/>
    </source>
</evidence>
<feature type="compositionally biased region" description="Polar residues" evidence="13">
    <location>
        <begin position="50"/>
        <end position="77"/>
    </location>
</feature>
<feature type="region of interest" description="Disordered" evidence="13">
    <location>
        <begin position="367"/>
        <end position="397"/>
    </location>
</feature>
<dbReference type="SUPFAM" id="SSF56112">
    <property type="entry name" value="Protein kinase-like (PK-like)"/>
    <property type="match status" value="1"/>
</dbReference>
<dbReference type="Pfam" id="PF00069">
    <property type="entry name" value="Pkinase"/>
    <property type="match status" value="1"/>
</dbReference>
<dbReference type="eggNOG" id="KOG1152">
    <property type="taxonomic scope" value="Eukaryota"/>
</dbReference>
<feature type="domain" description="Protein kinase" evidence="14">
    <location>
        <begin position="1122"/>
        <end position="1380"/>
    </location>
</feature>
<reference evidence="15 16" key="1">
    <citation type="journal article" date="2011" name="Proc. Natl. Acad. Sci. U.S.A.">
        <title>Evolutionary erosion of yeast sex chromosomes by mating-type switching accidents.</title>
        <authorList>
            <person name="Gordon J.L."/>
            <person name="Armisen D."/>
            <person name="Proux-Wera E."/>
            <person name="Oheigeartaigh S.S."/>
            <person name="Byrne K.P."/>
            <person name="Wolfe K.H."/>
        </authorList>
    </citation>
    <scope>NUCLEOTIDE SEQUENCE [LARGE SCALE GENOMIC DNA]</scope>
    <source>
        <strain evidence="16">ATCC 76901 / BCRC 22586 / CBS 4309 / NBRC 1992 / NRRL Y-12630</strain>
    </source>
</reference>
<feature type="compositionally biased region" description="Pro residues" evidence="13">
    <location>
        <begin position="95"/>
        <end position="110"/>
    </location>
</feature>
<keyword evidence="7" id="KW-0547">Nucleotide-binding</keyword>
<dbReference type="InterPro" id="IPR008271">
    <property type="entry name" value="Ser/Thr_kinase_AS"/>
</dbReference>